<organism evidence="2">
    <name type="scientific">Timema genevievae</name>
    <name type="common">Walking stick</name>
    <dbReference type="NCBI Taxonomy" id="629358"/>
    <lineage>
        <taxon>Eukaryota</taxon>
        <taxon>Metazoa</taxon>
        <taxon>Ecdysozoa</taxon>
        <taxon>Arthropoda</taxon>
        <taxon>Hexapoda</taxon>
        <taxon>Insecta</taxon>
        <taxon>Pterygota</taxon>
        <taxon>Neoptera</taxon>
        <taxon>Polyneoptera</taxon>
        <taxon>Phasmatodea</taxon>
        <taxon>Timematodea</taxon>
        <taxon>Timematoidea</taxon>
        <taxon>Timematidae</taxon>
        <taxon>Timema</taxon>
    </lineage>
</organism>
<keyword evidence="1" id="KW-0472">Membrane</keyword>
<sequence length="34" mass="4062">MHFLILTTTTLADAFFMPLIYLAMILFKLQQMRK</sequence>
<dbReference type="AlphaFoldDB" id="A0A7R9K953"/>
<evidence type="ECO:0000256" key="1">
    <source>
        <dbReference type="SAM" id="Phobius"/>
    </source>
</evidence>
<name>A0A7R9K953_TIMGE</name>
<evidence type="ECO:0000313" key="2">
    <source>
        <dbReference type="EMBL" id="CAD7610378.1"/>
    </source>
</evidence>
<keyword evidence="1" id="KW-1133">Transmembrane helix</keyword>
<protein>
    <submittedName>
        <fullName evidence="2">Uncharacterized protein</fullName>
    </submittedName>
</protein>
<gene>
    <name evidence="2" type="ORF">TGEB3V08_LOCUS10717</name>
</gene>
<keyword evidence="1" id="KW-0812">Transmembrane</keyword>
<reference evidence="2" key="1">
    <citation type="submission" date="2020-11" db="EMBL/GenBank/DDBJ databases">
        <authorList>
            <person name="Tran Van P."/>
        </authorList>
    </citation>
    <scope>NUCLEOTIDE SEQUENCE</scope>
</reference>
<dbReference type="EMBL" id="OE846743">
    <property type="protein sequence ID" value="CAD7610378.1"/>
    <property type="molecule type" value="Genomic_DNA"/>
</dbReference>
<proteinExistence type="predicted"/>
<feature type="transmembrane region" description="Helical" evidence="1">
    <location>
        <begin position="6"/>
        <end position="27"/>
    </location>
</feature>
<accession>A0A7R9K953</accession>